<dbReference type="GO" id="GO:0004765">
    <property type="term" value="F:shikimate kinase activity"/>
    <property type="evidence" value="ECO:0007669"/>
    <property type="project" value="UniProtKB-EC"/>
</dbReference>
<sequence>MAGHDTGAARARVVLIGPMGAGKTTIGRRVAKALSADFVDSDAEFVRSHGPIAPYFAPTARPLSAERSAASSNAPSVATLSSASAGERCSTQPPAPTSRSCRSCY</sequence>
<evidence type="ECO:0000313" key="2">
    <source>
        <dbReference type="EMBL" id="KZX20275.1"/>
    </source>
</evidence>
<comment type="caution">
    <text evidence="2">The sequence shown here is derived from an EMBL/GenBank/DDBJ whole genome shotgun (WGS) entry which is preliminary data.</text>
</comment>
<name>A0A166HB05_9MICO</name>
<reference evidence="2 3" key="1">
    <citation type="submission" date="2015-08" db="EMBL/GenBank/DDBJ databases">
        <title>Draft Genome Sequence of Rathayibacter sp. Strain VKM Ac-2596 Isolated from Leaf Gall Induced by Plant-Parasitic Nematodes.</title>
        <authorList>
            <person name="Vasilenko O.V."/>
            <person name="Starodumova I.P."/>
            <person name="Tarlachkov S.V."/>
            <person name="Dorofeeva L.V."/>
            <person name="Evtushenko L.I."/>
        </authorList>
    </citation>
    <scope>NUCLEOTIDE SEQUENCE [LARGE SCALE GENOMIC DNA]</scope>
    <source>
        <strain evidence="2 3">VKM Ac-2596</strain>
    </source>
</reference>
<gene>
    <name evidence="2" type="primary">aroK</name>
    <name evidence="2" type="ORF">ACH61_02616</name>
</gene>
<organism evidence="2 3">
    <name type="scientific">Rathayibacter tanaceti</name>
    <dbReference type="NCBI Taxonomy" id="1671680"/>
    <lineage>
        <taxon>Bacteria</taxon>
        <taxon>Bacillati</taxon>
        <taxon>Actinomycetota</taxon>
        <taxon>Actinomycetes</taxon>
        <taxon>Micrococcales</taxon>
        <taxon>Microbacteriaceae</taxon>
        <taxon>Rathayibacter</taxon>
    </lineage>
</organism>
<keyword evidence="2" id="KW-0808">Transferase</keyword>
<evidence type="ECO:0000256" key="1">
    <source>
        <dbReference type="SAM" id="MobiDB-lite"/>
    </source>
</evidence>
<dbReference type="SUPFAM" id="SSF52540">
    <property type="entry name" value="P-loop containing nucleoside triphosphate hydrolases"/>
    <property type="match status" value="1"/>
</dbReference>
<dbReference type="EC" id="2.7.1.71" evidence="2"/>
<dbReference type="AlphaFoldDB" id="A0A166HB05"/>
<keyword evidence="3" id="KW-1185">Reference proteome</keyword>
<dbReference type="PRINTS" id="PR01100">
    <property type="entry name" value="SHIKIMTKNASE"/>
</dbReference>
<evidence type="ECO:0000313" key="3">
    <source>
        <dbReference type="Proteomes" id="UP000076717"/>
    </source>
</evidence>
<proteinExistence type="predicted"/>
<dbReference type="InterPro" id="IPR027417">
    <property type="entry name" value="P-loop_NTPase"/>
</dbReference>
<dbReference type="Gene3D" id="3.40.50.300">
    <property type="entry name" value="P-loop containing nucleotide triphosphate hydrolases"/>
    <property type="match status" value="1"/>
</dbReference>
<feature type="region of interest" description="Disordered" evidence="1">
    <location>
        <begin position="64"/>
        <end position="105"/>
    </location>
</feature>
<dbReference type="Pfam" id="PF01202">
    <property type="entry name" value="SKI"/>
    <property type="match status" value="1"/>
</dbReference>
<feature type="compositionally biased region" description="Polar residues" evidence="1">
    <location>
        <begin position="69"/>
        <end position="105"/>
    </location>
</feature>
<dbReference type="Proteomes" id="UP000076717">
    <property type="component" value="Unassembled WGS sequence"/>
</dbReference>
<dbReference type="InterPro" id="IPR031322">
    <property type="entry name" value="Shikimate/glucono_kinase"/>
</dbReference>
<protein>
    <submittedName>
        <fullName evidence="2">Shikimate kinase 1</fullName>
        <ecNumber evidence="2">2.7.1.71</ecNumber>
    </submittedName>
</protein>
<dbReference type="PATRIC" id="fig|1671680.3.peg.2806"/>
<keyword evidence="2" id="KW-0418">Kinase</keyword>
<dbReference type="EMBL" id="LIIN01000115">
    <property type="protein sequence ID" value="KZX20275.1"/>
    <property type="molecule type" value="Genomic_DNA"/>
</dbReference>
<accession>A0A166HB05</accession>